<dbReference type="GO" id="GO:0016747">
    <property type="term" value="F:acyltransferase activity, transferring groups other than amino-acyl groups"/>
    <property type="evidence" value="ECO:0007669"/>
    <property type="project" value="InterPro"/>
</dbReference>
<dbReference type="InterPro" id="IPR016181">
    <property type="entry name" value="Acyl_CoA_acyltransferase"/>
</dbReference>
<dbReference type="AlphaFoldDB" id="K8XVR0"/>
<feature type="domain" description="N-acetyltransferase" evidence="2">
    <location>
        <begin position="1"/>
        <end position="157"/>
    </location>
</feature>
<feature type="region of interest" description="Disordered" evidence="1">
    <location>
        <begin position="113"/>
        <end position="142"/>
    </location>
</feature>
<protein>
    <recommendedName>
        <fullName evidence="2">N-acetyltransferase domain-containing protein</fullName>
    </recommendedName>
</protein>
<organism evidence="3 4">
    <name type="scientific">Rhodococcus opacus M213</name>
    <dbReference type="NCBI Taxonomy" id="1129896"/>
    <lineage>
        <taxon>Bacteria</taxon>
        <taxon>Bacillati</taxon>
        <taxon>Actinomycetota</taxon>
        <taxon>Actinomycetes</taxon>
        <taxon>Mycobacteriales</taxon>
        <taxon>Nocardiaceae</taxon>
        <taxon>Rhodococcus</taxon>
    </lineage>
</organism>
<dbReference type="Gene3D" id="3.40.630.30">
    <property type="match status" value="1"/>
</dbReference>
<feature type="compositionally biased region" description="Low complexity" evidence="1">
    <location>
        <begin position="131"/>
        <end position="142"/>
    </location>
</feature>
<reference evidence="3 4" key="1">
    <citation type="journal article" date="2013" name="Genome Announc.">
        <title>Draft Genome Sequence of Rhodococcus opacus Strain M213 Shows a Diverse Catabolic Potential.</title>
        <authorList>
            <person name="Pathak A."/>
            <person name="Green S.J."/>
            <person name="Ogram A."/>
            <person name="Chauhan A."/>
        </authorList>
    </citation>
    <scope>NUCLEOTIDE SEQUENCE [LARGE SCALE GENOMIC DNA]</scope>
    <source>
        <strain evidence="3 4">M213</strain>
    </source>
</reference>
<evidence type="ECO:0000313" key="4">
    <source>
        <dbReference type="Proteomes" id="UP000005951"/>
    </source>
</evidence>
<gene>
    <name evidence="3" type="ORF">WSS_A17576</name>
</gene>
<evidence type="ECO:0000256" key="1">
    <source>
        <dbReference type="SAM" id="MobiDB-lite"/>
    </source>
</evidence>
<dbReference type="CDD" id="cd04301">
    <property type="entry name" value="NAT_SF"/>
    <property type="match status" value="1"/>
</dbReference>
<comment type="caution">
    <text evidence="3">The sequence shown here is derived from an EMBL/GenBank/DDBJ whole genome shotgun (WGS) entry which is preliminary data.</text>
</comment>
<dbReference type="SUPFAM" id="SSF55729">
    <property type="entry name" value="Acyl-CoA N-acyltransferases (Nat)"/>
    <property type="match status" value="1"/>
</dbReference>
<name>K8XVR0_RHOOP</name>
<dbReference type="Proteomes" id="UP000005951">
    <property type="component" value="Unassembled WGS sequence"/>
</dbReference>
<dbReference type="Pfam" id="PF00583">
    <property type="entry name" value="Acetyltransf_1"/>
    <property type="match status" value="1"/>
</dbReference>
<proteinExistence type="predicted"/>
<evidence type="ECO:0000313" key="3">
    <source>
        <dbReference type="EMBL" id="EKT81230.1"/>
    </source>
</evidence>
<sequence>MLIRRENPDDIDAVAAVHRQAFDGDAPLEVGLVTRLRSSDAWVPQLSLVAEVAGSVAGHVCLTRATVDSTDVLALGPIGVLPGLQRDGVGSALMHARSAAPTPGTNPWWHCSVTSTTTRGSASSPERRSGSSRTSPRGRPTSRFACSLAGIRACPARSGTPRPSTTCELVSAGSLRWHVSWG</sequence>
<evidence type="ECO:0000259" key="2">
    <source>
        <dbReference type="PROSITE" id="PS51186"/>
    </source>
</evidence>
<dbReference type="PROSITE" id="PS51186">
    <property type="entry name" value="GNAT"/>
    <property type="match status" value="1"/>
</dbReference>
<dbReference type="EMBL" id="AJYC02000060">
    <property type="protein sequence ID" value="EKT81230.1"/>
    <property type="molecule type" value="Genomic_DNA"/>
</dbReference>
<accession>K8XVR0</accession>
<dbReference type="InterPro" id="IPR000182">
    <property type="entry name" value="GNAT_dom"/>
</dbReference>